<organism evidence="6 7">
    <name type="scientific">Polyplax serrata</name>
    <name type="common">Common mouse louse</name>
    <dbReference type="NCBI Taxonomy" id="468196"/>
    <lineage>
        <taxon>Eukaryota</taxon>
        <taxon>Metazoa</taxon>
        <taxon>Ecdysozoa</taxon>
        <taxon>Arthropoda</taxon>
        <taxon>Hexapoda</taxon>
        <taxon>Insecta</taxon>
        <taxon>Pterygota</taxon>
        <taxon>Neoptera</taxon>
        <taxon>Paraneoptera</taxon>
        <taxon>Psocodea</taxon>
        <taxon>Troctomorpha</taxon>
        <taxon>Phthiraptera</taxon>
        <taxon>Anoplura</taxon>
        <taxon>Polyplacidae</taxon>
        <taxon>Polyplax</taxon>
    </lineage>
</organism>
<proteinExistence type="inferred from homology"/>
<evidence type="ECO:0000256" key="2">
    <source>
        <dbReference type="ARBA" id="ARBA00022694"/>
    </source>
</evidence>
<gene>
    <name evidence="6" type="ORF">RUM44_004154</name>
</gene>
<keyword evidence="4" id="KW-0106">Calcium</keyword>
<keyword evidence="7" id="KW-1185">Reference proteome</keyword>
<evidence type="ECO:0000256" key="4">
    <source>
        <dbReference type="ARBA" id="ARBA00022837"/>
    </source>
</evidence>
<protein>
    <recommendedName>
        <fullName evidence="5">Archease domain-containing protein</fullName>
    </recommendedName>
</protein>
<dbReference type="PANTHER" id="PTHR12682">
    <property type="entry name" value="ARCHEASE"/>
    <property type="match status" value="1"/>
</dbReference>
<comment type="caution">
    <text evidence="6">The sequence shown here is derived from an EMBL/GenBank/DDBJ whole genome shotgun (WGS) entry which is preliminary data.</text>
</comment>
<evidence type="ECO:0000256" key="1">
    <source>
        <dbReference type="ARBA" id="ARBA00007963"/>
    </source>
</evidence>
<accession>A0ABR1B210</accession>
<dbReference type="InterPro" id="IPR036820">
    <property type="entry name" value="Archease_dom_sf"/>
</dbReference>
<evidence type="ECO:0000313" key="6">
    <source>
        <dbReference type="EMBL" id="KAK6633547.1"/>
    </source>
</evidence>
<evidence type="ECO:0000256" key="3">
    <source>
        <dbReference type="ARBA" id="ARBA00022723"/>
    </source>
</evidence>
<dbReference type="InterPro" id="IPR002804">
    <property type="entry name" value="Archease"/>
</dbReference>
<dbReference type="SUPFAM" id="SSF69819">
    <property type="entry name" value="MTH1598-like"/>
    <property type="match status" value="1"/>
</dbReference>
<keyword evidence="2" id="KW-0819">tRNA processing</keyword>
<evidence type="ECO:0000259" key="5">
    <source>
        <dbReference type="Pfam" id="PF01951"/>
    </source>
</evidence>
<dbReference type="Proteomes" id="UP001359485">
    <property type="component" value="Unassembled WGS sequence"/>
</dbReference>
<keyword evidence="3" id="KW-0479">Metal-binding</keyword>
<dbReference type="PANTHER" id="PTHR12682:SF11">
    <property type="entry name" value="PROTEIN ARCHEASE"/>
    <property type="match status" value="1"/>
</dbReference>
<reference evidence="6 7" key="1">
    <citation type="submission" date="2023-09" db="EMBL/GenBank/DDBJ databases">
        <title>Genomes of two closely related lineages of the louse Polyplax serrata with different host specificities.</title>
        <authorList>
            <person name="Martinu J."/>
            <person name="Tarabai H."/>
            <person name="Stefka J."/>
            <person name="Hypsa V."/>
        </authorList>
    </citation>
    <scope>NUCLEOTIDE SEQUENCE [LARGE SCALE GENOMIC DNA]</scope>
    <source>
        <strain evidence="6">98ZLc_SE</strain>
    </source>
</reference>
<dbReference type="InterPro" id="IPR023572">
    <property type="entry name" value="Archease_dom"/>
</dbReference>
<name>A0ABR1B210_POLSC</name>
<feature type="domain" description="Archease" evidence="5">
    <location>
        <begin position="45"/>
        <end position="179"/>
    </location>
</feature>
<dbReference type="Pfam" id="PF01951">
    <property type="entry name" value="Archease"/>
    <property type="match status" value="1"/>
</dbReference>
<dbReference type="EMBL" id="JAWJWF010000004">
    <property type="protein sequence ID" value="KAK6633547.1"/>
    <property type="molecule type" value="Genomic_DNA"/>
</dbReference>
<comment type="similarity">
    <text evidence="1">Belongs to the archease family.</text>
</comment>
<dbReference type="Gene3D" id="3.55.10.10">
    <property type="entry name" value="Archease domain"/>
    <property type="match status" value="1"/>
</dbReference>
<sequence>MADNEKETSVLNHKYECKQLKADKCYISVKPSNFAYHSTKLGYDLDHTADVQIHAWGDTLKEAFEQCAVGMFGYITELDSIDISEDHEIEATGHDMMSLLFHFLDEFLFLFCAEPFLIAKKVEITEFDVENFRIKAKGYGEPFQIGKHPQGADIKAITYSNMQIYDKDGQHEVFVIVDI</sequence>
<evidence type="ECO:0000313" key="7">
    <source>
        <dbReference type="Proteomes" id="UP001359485"/>
    </source>
</evidence>